<dbReference type="PANTHER" id="PTHR11280:SF5">
    <property type="entry name" value="GLUCOSAMINE-6-PHOSPHATE ISOMERASE"/>
    <property type="match status" value="1"/>
</dbReference>
<dbReference type="Gene3D" id="3.40.50.1360">
    <property type="match status" value="1"/>
</dbReference>
<dbReference type="AlphaFoldDB" id="A0A840I9U8"/>
<comment type="caution">
    <text evidence="1">The sequence shown here is derived from an EMBL/GenBank/DDBJ whole genome shotgun (WGS) entry which is preliminary data.</text>
</comment>
<dbReference type="GO" id="GO:0019262">
    <property type="term" value="P:N-acetylneuraminate catabolic process"/>
    <property type="evidence" value="ECO:0007669"/>
    <property type="project" value="TreeGrafter"/>
</dbReference>
<dbReference type="EMBL" id="JACHNU010000001">
    <property type="protein sequence ID" value="MBB4660858.1"/>
    <property type="molecule type" value="Genomic_DNA"/>
</dbReference>
<reference evidence="1 2" key="1">
    <citation type="submission" date="2020-08" db="EMBL/GenBank/DDBJ databases">
        <title>Genomic Encyclopedia of Archaeal and Bacterial Type Strains, Phase II (KMG-II): from individual species to whole genera.</title>
        <authorList>
            <person name="Goeker M."/>
        </authorList>
    </citation>
    <scope>NUCLEOTIDE SEQUENCE [LARGE SCALE GENOMIC DNA]</scope>
    <source>
        <strain evidence="1 2">DSM 23288</strain>
    </source>
</reference>
<organism evidence="1 2">
    <name type="scientific">Conexibacter arvalis</name>
    <dbReference type="NCBI Taxonomy" id="912552"/>
    <lineage>
        <taxon>Bacteria</taxon>
        <taxon>Bacillati</taxon>
        <taxon>Actinomycetota</taxon>
        <taxon>Thermoleophilia</taxon>
        <taxon>Solirubrobacterales</taxon>
        <taxon>Conexibacteraceae</taxon>
        <taxon>Conexibacter</taxon>
    </lineage>
</organism>
<dbReference type="GO" id="GO:0006046">
    <property type="term" value="P:N-acetylglucosamine catabolic process"/>
    <property type="evidence" value="ECO:0007669"/>
    <property type="project" value="TreeGrafter"/>
</dbReference>
<evidence type="ECO:0000313" key="2">
    <source>
        <dbReference type="Proteomes" id="UP000585272"/>
    </source>
</evidence>
<name>A0A840I9U8_9ACTN</name>
<keyword evidence="2" id="KW-1185">Reference proteome</keyword>
<dbReference type="EC" id="3.5.99.6" evidence="1"/>
<dbReference type="SUPFAM" id="SSF100950">
    <property type="entry name" value="NagB/RpiA/CoA transferase-like"/>
    <property type="match status" value="1"/>
</dbReference>
<dbReference type="InterPro" id="IPR037171">
    <property type="entry name" value="NagB/RpiA_transferase-like"/>
</dbReference>
<dbReference type="PANTHER" id="PTHR11280">
    <property type="entry name" value="GLUCOSAMINE-6-PHOSPHATE ISOMERASE"/>
    <property type="match status" value="1"/>
</dbReference>
<dbReference type="GO" id="GO:0005737">
    <property type="term" value="C:cytoplasm"/>
    <property type="evidence" value="ECO:0007669"/>
    <property type="project" value="TreeGrafter"/>
</dbReference>
<sequence>MTPTTTFSYDLAGVSAFRDRDACERVRAIPRATLERGEHPNPDFRISVVDDPAVFYRRFADDILGRITAARDAGEQFVAILPVGPVPQFELAARAINERRISLRHVHTFNMDEYADDEGRTAPPSWEGSFQRAMWQHFFGRIDPELRPPEEQIHFPTSEKIGDYSARLEALGGADACYGGIGWSGHIAFWEPHLGHEFDGDLDAYRAAGARTVDLHPMTVMQNALHSFGGDWSWVPPKANTIGPREILGAKHRSFWLDGDLGGGFSWQRFIARLVAYGPVSEFVPGTLLQETRTDYTLLGSVADDLAVDMS</sequence>
<protein>
    <submittedName>
        <fullName evidence="1">Glucosamine-6-phosphate deaminase</fullName>
        <ecNumber evidence="1">3.5.99.6</ecNumber>
    </submittedName>
</protein>
<dbReference type="Proteomes" id="UP000585272">
    <property type="component" value="Unassembled WGS sequence"/>
</dbReference>
<dbReference type="GO" id="GO:0042802">
    <property type="term" value="F:identical protein binding"/>
    <property type="evidence" value="ECO:0007669"/>
    <property type="project" value="TreeGrafter"/>
</dbReference>
<keyword evidence="1" id="KW-0378">Hydrolase</keyword>
<dbReference type="InterPro" id="IPR004547">
    <property type="entry name" value="Glucosamine6P_isomerase"/>
</dbReference>
<accession>A0A840I9U8</accession>
<dbReference type="GO" id="GO:0006043">
    <property type="term" value="P:glucosamine catabolic process"/>
    <property type="evidence" value="ECO:0007669"/>
    <property type="project" value="TreeGrafter"/>
</dbReference>
<proteinExistence type="predicted"/>
<gene>
    <name evidence="1" type="ORF">BDZ31_000431</name>
</gene>
<evidence type="ECO:0000313" key="1">
    <source>
        <dbReference type="EMBL" id="MBB4660858.1"/>
    </source>
</evidence>
<dbReference type="GO" id="GO:0004342">
    <property type="term" value="F:glucosamine-6-phosphate deaminase activity"/>
    <property type="evidence" value="ECO:0007669"/>
    <property type="project" value="UniProtKB-EC"/>
</dbReference>
<dbReference type="RefSeq" id="WP_183338518.1">
    <property type="nucleotide sequence ID" value="NZ_JACHNU010000001.1"/>
</dbReference>